<dbReference type="InterPro" id="IPR007074">
    <property type="entry name" value="LicD/FKTN/FKRP_NTP_transf"/>
</dbReference>
<keyword evidence="1" id="KW-1133">Transmembrane helix</keyword>
<dbReference type="InterPro" id="IPR052942">
    <property type="entry name" value="LPS_cholinephosphotransferase"/>
</dbReference>
<dbReference type="Proteomes" id="UP000828390">
    <property type="component" value="Unassembled WGS sequence"/>
</dbReference>
<evidence type="ECO:0000313" key="4">
    <source>
        <dbReference type="Proteomes" id="UP000828390"/>
    </source>
</evidence>
<dbReference type="EMBL" id="JAIWYP010000004">
    <property type="protein sequence ID" value="KAH3842431.1"/>
    <property type="molecule type" value="Genomic_DNA"/>
</dbReference>
<dbReference type="PANTHER" id="PTHR43404:SF2">
    <property type="entry name" value="LIPOPOLYSACCHARIDE CHOLINEPHOSPHOTRANSFERASE LICD"/>
    <property type="match status" value="1"/>
</dbReference>
<keyword evidence="1" id="KW-0812">Transmembrane</keyword>
<dbReference type="PANTHER" id="PTHR43404">
    <property type="entry name" value="LIPOPOLYSACCHARIDE CHOLINEPHOSPHOTRANSFERASE LICD"/>
    <property type="match status" value="1"/>
</dbReference>
<evidence type="ECO:0000256" key="1">
    <source>
        <dbReference type="SAM" id="Phobius"/>
    </source>
</evidence>
<dbReference type="GO" id="GO:0009100">
    <property type="term" value="P:glycoprotein metabolic process"/>
    <property type="evidence" value="ECO:0007669"/>
    <property type="project" value="UniProtKB-ARBA"/>
</dbReference>
<gene>
    <name evidence="3" type="ORF">DPMN_115927</name>
</gene>
<feature type="domain" description="LicD/FKTN/FKRP nucleotidyltransferase" evidence="2">
    <location>
        <begin position="136"/>
        <end position="173"/>
    </location>
</feature>
<dbReference type="PROSITE" id="PS51257">
    <property type="entry name" value="PROKAR_LIPOPROTEIN"/>
    <property type="match status" value="1"/>
</dbReference>
<name>A0A9D4QSY2_DREPO</name>
<accession>A0A9D4QSY2</accession>
<feature type="transmembrane region" description="Helical" evidence="1">
    <location>
        <begin position="12"/>
        <end position="35"/>
    </location>
</feature>
<dbReference type="Pfam" id="PF04991">
    <property type="entry name" value="LicD"/>
    <property type="match status" value="1"/>
</dbReference>
<protein>
    <recommendedName>
        <fullName evidence="2">LicD/FKTN/FKRP nucleotidyltransferase domain-containing protein</fullName>
    </recommendedName>
</protein>
<proteinExistence type="predicted"/>
<evidence type="ECO:0000313" key="3">
    <source>
        <dbReference type="EMBL" id="KAH3842431.1"/>
    </source>
</evidence>
<sequence length="313" mass="36274">MKIRSGKVKHFYFIGLFAIGACGTILAILALAVIYHRSESRKAYQYSVVSREFADFLHYLIHNGSAEEQMETISQHTSIATISQSFCDTKRQKISEGDQDILKVSHKRRYSRYVNAMNKTELRRILKIFDTFIHACTENGLTYFLYGGSLLGAYRHGGVIPWDDDIDVMMNVSEKYRAFEILGHVPGYDISAPNDFQWKFYASHHNNNVYWPYIDIFFFEENSTHIFDVSSKNILYTYRKDVVFPLQRLPFENLQSTVPKCPRRFLEVSYDIEVCVAATFSHKQERAMFAHQSIPCESLVAFFTFVTRSACIC</sequence>
<comment type="caution">
    <text evidence="3">The sequence shown here is derived from an EMBL/GenBank/DDBJ whole genome shotgun (WGS) entry which is preliminary data.</text>
</comment>
<keyword evidence="4" id="KW-1185">Reference proteome</keyword>
<reference evidence="3" key="2">
    <citation type="submission" date="2020-11" db="EMBL/GenBank/DDBJ databases">
        <authorList>
            <person name="McCartney M.A."/>
            <person name="Auch B."/>
            <person name="Kono T."/>
            <person name="Mallez S."/>
            <person name="Becker A."/>
            <person name="Gohl D.M."/>
            <person name="Silverstein K.A.T."/>
            <person name="Koren S."/>
            <person name="Bechman K.B."/>
            <person name="Herman A."/>
            <person name="Abrahante J.E."/>
            <person name="Garbe J."/>
        </authorList>
    </citation>
    <scope>NUCLEOTIDE SEQUENCE</scope>
    <source>
        <strain evidence="3">Duluth1</strain>
        <tissue evidence="3">Whole animal</tissue>
    </source>
</reference>
<organism evidence="3 4">
    <name type="scientific">Dreissena polymorpha</name>
    <name type="common">Zebra mussel</name>
    <name type="synonym">Mytilus polymorpha</name>
    <dbReference type="NCBI Taxonomy" id="45954"/>
    <lineage>
        <taxon>Eukaryota</taxon>
        <taxon>Metazoa</taxon>
        <taxon>Spiralia</taxon>
        <taxon>Lophotrochozoa</taxon>
        <taxon>Mollusca</taxon>
        <taxon>Bivalvia</taxon>
        <taxon>Autobranchia</taxon>
        <taxon>Heteroconchia</taxon>
        <taxon>Euheterodonta</taxon>
        <taxon>Imparidentia</taxon>
        <taxon>Neoheterodontei</taxon>
        <taxon>Myida</taxon>
        <taxon>Dreissenoidea</taxon>
        <taxon>Dreissenidae</taxon>
        <taxon>Dreissena</taxon>
    </lineage>
</organism>
<reference evidence="3" key="1">
    <citation type="journal article" date="2019" name="bioRxiv">
        <title>The Genome of the Zebra Mussel, Dreissena polymorpha: A Resource for Invasive Species Research.</title>
        <authorList>
            <person name="McCartney M.A."/>
            <person name="Auch B."/>
            <person name="Kono T."/>
            <person name="Mallez S."/>
            <person name="Zhang Y."/>
            <person name="Obille A."/>
            <person name="Becker A."/>
            <person name="Abrahante J.E."/>
            <person name="Garbe J."/>
            <person name="Badalamenti J.P."/>
            <person name="Herman A."/>
            <person name="Mangelson H."/>
            <person name="Liachko I."/>
            <person name="Sullivan S."/>
            <person name="Sone E.D."/>
            <person name="Koren S."/>
            <person name="Silverstein K.A.T."/>
            <person name="Beckman K.B."/>
            <person name="Gohl D.M."/>
        </authorList>
    </citation>
    <scope>NUCLEOTIDE SEQUENCE</scope>
    <source>
        <strain evidence="3">Duluth1</strain>
        <tissue evidence="3">Whole animal</tissue>
    </source>
</reference>
<dbReference type="AlphaFoldDB" id="A0A9D4QSY2"/>
<evidence type="ECO:0000259" key="2">
    <source>
        <dbReference type="Pfam" id="PF04991"/>
    </source>
</evidence>
<keyword evidence="1" id="KW-0472">Membrane</keyword>